<organism evidence="1 2">
    <name type="scientific">Coemansia aciculifera</name>
    <dbReference type="NCBI Taxonomy" id="417176"/>
    <lineage>
        <taxon>Eukaryota</taxon>
        <taxon>Fungi</taxon>
        <taxon>Fungi incertae sedis</taxon>
        <taxon>Zoopagomycota</taxon>
        <taxon>Kickxellomycotina</taxon>
        <taxon>Kickxellomycetes</taxon>
        <taxon>Kickxellales</taxon>
        <taxon>Kickxellaceae</taxon>
        <taxon>Coemansia</taxon>
    </lineage>
</organism>
<proteinExistence type="predicted"/>
<feature type="non-terminal residue" evidence="1">
    <location>
        <position position="1"/>
    </location>
</feature>
<evidence type="ECO:0000313" key="1">
    <source>
        <dbReference type="EMBL" id="KAJ2879124.1"/>
    </source>
</evidence>
<evidence type="ECO:0000313" key="2">
    <source>
        <dbReference type="Proteomes" id="UP001139981"/>
    </source>
</evidence>
<feature type="non-terminal residue" evidence="1">
    <location>
        <position position="317"/>
    </location>
</feature>
<comment type="caution">
    <text evidence="1">The sequence shown here is derived from an EMBL/GenBank/DDBJ whole genome shotgun (WGS) entry which is preliminary data.</text>
</comment>
<dbReference type="Proteomes" id="UP001139981">
    <property type="component" value="Unassembled WGS sequence"/>
</dbReference>
<accession>A0ACC1LTK3</accession>
<sequence>MASTKTLPAALSHFAVFCPALGPDEDSTHEQLLFYSAAALPAFYPYSANDYYARTTHLRRRSSGGSGSGGGSSSLATSTQPVKTGAGGGGERVVSLDMKLREIGLAAALVAFGTSFSGKTPGQRRQRFHVVHSEKRRTVVFEAECGVLLQLSMVLPRRIRAVPGTKDAYSIEFLSTEVSDQAVRAWVESEYWAFRLLHGPLTRALLAGDQQGRRLVRRQLDAFYGRTMAHWDDRWATELDLIHALAPLPRLPIGSISLGGFDQLWRDLADLATPPVAAAVVLWRGQEIVWHAGCQGEEEEDDDDESIHVMRALVAWS</sequence>
<gene>
    <name evidence="1" type="ORF">IWW38_006179</name>
</gene>
<dbReference type="EMBL" id="JANBVB010003385">
    <property type="protein sequence ID" value="KAJ2879124.1"/>
    <property type="molecule type" value="Genomic_DNA"/>
</dbReference>
<name>A0ACC1LTK3_9FUNG</name>
<reference evidence="1" key="1">
    <citation type="submission" date="2022-07" db="EMBL/GenBank/DDBJ databases">
        <title>Phylogenomic reconstructions and comparative analyses of Kickxellomycotina fungi.</title>
        <authorList>
            <person name="Reynolds N.K."/>
            <person name="Stajich J.E."/>
            <person name="Barry K."/>
            <person name="Grigoriev I.V."/>
            <person name="Crous P."/>
            <person name="Smith M.E."/>
        </authorList>
    </citation>
    <scope>NUCLEOTIDE SEQUENCE</scope>
    <source>
        <strain evidence="1">CBS 190363</strain>
    </source>
</reference>
<keyword evidence="2" id="KW-1185">Reference proteome</keyword>
<protein>
    <submittedName>
        <fullName evidence="1">Uncharacterized protein</fullName>
    </submittedName>
</protein>